<dbReference type="SUPFAM" id="SSF53756">
    <property type="entry name" value="UDP-Glycosyltransferase/glycogen phosphorylase"/>
    <property type="match status" value="1"/>
</dbReference>
<dbReference type="EMBL" id="CP060695">
    <property type="protein sequence ID" value="QNM84364.1"/>
    <property type="molecule type" value="Genomic_DNA"/>
</dbReference>
<keyword evidence="3" id="KW-1133">Transmembrane helix</keyword>
<keyword evidence="2 6" id="KW-0808">Transferase</keyword>
<dbReference type="RefSeq" id="WP_187481306.1">
    <property type="nucleotide sequence ID" value="NZ_CP060695.1"/>
</dbReference>
<evidence type="ECO:0000259" key="5">
    <source>
        <dbReference type="Pfam" id="PF13439"/>
    </source>
</evidence>
<feature type="transmembrane region" description="Helical" evidence="3">
    <location>
        <begin position="56"/>
        <end position="79"/>
    </location>
</feature>
<evidence type="ECO:0000313" key="7">
    <source>
        <dbReference type="Proteomes" id="UP000515808"/>
    </source>
</evidence>
<dbReference type="PANTHER" id="PTHR12526">
    <property type="entry name" value="GLYCOSYLTRANSFERASE"/>
    <property type="match status" value="1"/>
</dbReference>
<proteinExistence type="predicted"/>
<protein>
    <submittedName>
        <fullName evidence="6">Glycosyltransferase</fullName>
    </submittedName>
</protein>
<keyword evidence="7" id="KW-1185">Reference proteome</keyword>
<dbReference type="PANTHER" id="PTHR12526:SF629">
    <property type="entry name" value="TEICHURONIC ACID BIOSYNTHESIS GLYCOSYLTRANSFERASE TUAH-RELATED"/>
    <property type="match status" value="1"/>
</dbReference>
<keyword evidence="3" id="KW-0812">Transmembrane</keyword>
<dbReference type="Gene3D" id="3.40.50.2000">
    <property type="entry name" value="Glycogen Phosphorylase B"/>
    <property type="match status" value="2"/>
</dbReference>
<feature type="domain" description="Glycosyl transferase family 1" evidence="4">
    <location>
        <begin position="185"/>
        <end position="332"/>
    </location>
</feature>
<sequence>MNKIIVSVSNDLSTDQRVAKVCNTLVNGGYEILLIGRKLSDSKEIHRNYKTKRIKLLFNNSFLFYAEYNFRLFFLMLFLKKDILLSNDLDTLLPNYLVSRFQGKKLVYDSHELFSEIPELVERPFVKKCWTSLEKWLLPKLKNTYTVCNSIAEYYNERYQTNFKTIVNLPTQKQVEKGTLPFETADKKIILYQGAINVGRGLELMIETMQFLPNHVFVIIGSGDIICQLKEQVVNKKLNDRIFFMGKITPNELHKITPLADLGISIEEDLGLNYRFALPNKIFDYIQAEVPVLVSNLPEMKKVVQQYKVGEIVLNRMPEKLAKQIIGLTEKDFSAALKKAKTSLIWENQEEELLEIFRSCN</sequence>
<name>A0A7G9L6W5_9FLAO</name>
<dbReference type="Pfam" id="PF13439">
    <property type="entry name" value="Glyco_transf_4"/>
    <property type="match status" value="1"/>
</dbReference>
<gene>
    <name evidence="6" type="ORF">H9W90_09100</name>
</gene>
<keyword evidence="3" id="KW-0472">Membrane</keyword>
<evidence type="ECO:0000256" key="3">
    <source>
        <dbReference type="SAM" id="Phobius"/>
    </source>
</evidence>
<dbReference type="InterPro" id="IPR001296">
    <property type="entry name" value="Glyco_trans_1"/>
</dbReference>
<dbReference type="KEGG" id="ppec:H9W90_09100"/>
<dbReference type="Proteomes" id="UP000515808">
    <property type="component" value="Chromosome"/>
</dbReference>
<accession>A0A7G9L6W5</accession>
<reference evidence="6 7" key="1">
    <citation type="submission" date="2020-08" db="EMBL/GenBank/DDBJ databases">
        <title>Polaribacter sp. L12M9 isolated from gut of the Korean scallop.</title>
        <authorList>
            <person name="Jeong Y.S."/>
        </authorList>
    </citation>
    <scope>NUCLEOTIDE SEQUENCE [LARGE SCALE GENOMIC DNA]</scope>
    <source>
        <strain evidence="6 7">L12M9</strain>
    </source>
</reference>
<feature type="domain" description="Glycosyltransferase subfamily 4-like N-terminal" evidence="5">
    <location>
        <begin position="18"/>
        <end position="162"/>
    </location>
</feature>
<dbReference type="AlphaFoldDB" id="A0A7G9L6W5"/>
<evidence type="ECO:0000256" key="2">
    <source>
        <dbReference type="ARBA" id="ARBA00022679"/>
    </source>
</evidence>
<evidence type="ECO:0000313" key="6">
    <source>
        <dbReference type="EMBL" id="QNM84364.1"/>
    </source>
</evidence>
<dbReference type="GO" id="GO:0016757">
    <property type="term" value="F:glycosyltransferase activity"/>
    <property type="evidence" value="ECO:0007669"/>
    <property type="project" value="UniProtKB-KW"/>
</dbReference>
<dbReference type="InterPro" id="IPR028098">
    <property type="entry name" value="Glyco_trans_4-like_N"/>
</dbReference>
<evidence type="ECO:0000259" key="4">
    <source>
        <dbReference type="Pfam" id="PF00534"/>
    </source>
</evidence>
<dbReference type="Pfam" id="PF00534">
    <property type="entry name" value="Glycos_transf_1"/>
    <property type="match status" value="1"/>
</dbReference>
<evidence type="ECO:0000256" key="1">
    <source>
        <dbReference type="ARBA" id="ARBA00022676"/>
    </source>
</evidence>
<organism evidence="6 7">
    <name type="scientific">Polaribacter pectinis</name>
    <dbReference type="NCBI Taxonomy" id="2738844"/>
    <lineage>
        <taxon>Bacteria</taxon>
        <taxon>Pseudomonadati</taxon>
        <taxon>Bacteroidota</taxon>
        <taxon>Flavobacteriia</taxon>
        <taxon>Flavobacteriales</taxon>
        <taxon>Flavobacteriaceae</taxon>
    </lineage>
</organism>
<keyword evidence="1" id="KW-0328">Glycosyltransferase</keyword>